<dbReference type="Pfam" id="PF02674">
    <property type="entry name" value="Colicin_V"/>
    <property type="match status" value="1"/>
</dbReference>
<dbReference type="RefSeq" id="WP_290196873.1">
    <property type="nucleotide sequence ID" value="NZ_CP047654.1"/>
</dbReference>
<dbReference type="Gene3D" id="2.40.10.10">
    <property type="entry name" value="Trypsin-like serine proteases"/>
    <property type="match status" value="2"/>
</dbReference>
<protein>
    <submittedName>
        <fullName evidence="6">S1-C subfamily serine protease</fullName>
    </submittedName>
</protein>
<dbReference type="InterPro" id="IPR003825">
    <property type="entry name" value="Colicin-V_CvpA"/>
</dbReference>
<feature type="transmembrane region" description="Helical" evidence="5">
    <location>
        <begin position="6"/>
        <end position="23"/>
    </location>
</feature>
<evidence type="ECO:0000256" key="5">
    <source>
        <dbReference type="SAM" id="Phobius"/>
    </source>
</evidence>
<dbReference type="Proteomes" id="UP001180840">
    <property type="component" value="Unassembled WGS sequence"/>
</dbReference>
<dbReference type="PANTHER" id="PTHR43019">
    <property type="entry name" value="SERINE ENDOPROTEASE DEGS"/>
    <property type="match status" value="1"/>
</dbReference>
<keyword evidence="7" id="KW-1185">Reference proteome</keyword>
<dbReference type="InterPro" id="IPR009003">
    <property type="entry name" value="Peptidase_S1_PA"/>
</dbReference>
<dbReference type="Pfam" id="PF13365">
    <property type="entry name" value="Trypsin_2"/>
    <property type="match status" value="1"/>
</dbReference>
<name>A0ABU2A413_9CORY</name>
<gene>
    <name evidence="6" type="ORF">J2S39_002489</name>
</gene>
<evidence type="ECO:0000256" key="1">
    <source>
        <dbReference type="ARBA" id="ARBA00004141"/>
    </source>
</evidence>
<evidence type="ECO:0000313" key="6">
    <source>
        <dbReference type="EMBL" id="MDR7330813.1"/>
    </source>
</evidence>
<dbReference type="PANTHER" id="PTHR43019:SF23">
    <property type="entry name" value="PROTEASE DO-LIKE 5, CHLOROPLASTIC"/>
    <property type="match status" value="1"/>
</dbReference>
<dbReference type="EMBL" id="JAVDXZ010000001">
    <property type="protein sequence ID" value="MDR7330813.1"/>
    <property type="molecule type" value="Genomic_DNA"/>
</dbReference>
<proteinExistence type="predicted"/>
<evidence type="ECO:0000256" key="4">
    <source>
        <dbReference type="ARBA" id="ARBA00023136"/>
    </source>
</evidence>
<sequence length="396" mass="40746">MTASLIVDVIVILVGLVALFSGWRQGAFASILSAVGILAGIIVGLAAAPPVMGLTESLALRSLLALGVVVLLASIGNLIGATLGGSLREGMRLRAFQAVDSAVGAAFQVLVALLVCWLIAGPLATGLGKPASEGIRNSTVLQAVDRIVPDAWSQVPTRISAMLSESGLPPLVSPFAQGTSATVAAPRIEVANEELVEDLRPSVIHVMGNSEECSRRLMGSGFVTAPDYVLTNAHVVAGTESVRLDTMLGVIDSEVVFYDPEADIALLHAPGLGLAPLPWAATPADSGDEAVVMGYPESGPFEASPARISDRITIAGPDIYATGRVEREAYTVRGSIREGNSGGPLFNESGEVLGMVFGASVDNTDTGFAITAAEIQDRVGEVAAHTAPVDTRACVS</sequence>
<keyword evidence="2 5" id="KW-0812">Transmembrane</keyword>
<evidence type="ECO:0000313" key="7">
    <source>
        <dbReference type="Proteomes" id="UP001180840"/>
    </source>
</evidence>
<dbReference type="InterPro" id="IPR047680">
    <property type="entry name" value="MarP-like"/>
</dbReference>
<dbReference type="InterPro" id="IPR001940">
    <property type="entry name" value="Peptidase_S1C"/>
</dbReference>
<organism evidence="6 7">
    <name type="scientific">Corynebacterium guangdongense</name>
    <dbReference type="NCBI Taxonomy" id="1783348"/>
    <lineage>
        <taxon>Bacteria</taxon>
        <taxon>Bacillati</taxon>
        <taxon>Actinomycetota</taxon>
        <taxon>Actinomycetes</taxon>
        <taxon>Mycobacteriales</taxon>
        <taxon>Corynebacteriaceae</taxon>
        <taxon>Corynebacterium</taxon>
    </lineage>
</organism>
<evidence type="ECO:0000256" key="3">
    <source>
        <dbReference type="ARBA" id="ARBA00022989"/>
    </source>
</evidence>
<keyword evidence="4 5" id="KW-0472">Membrane</keyword>
<comment type="caution">
    <text evidence="6">The sequence shown here is derived from an EMBL/GenBank/DDBJ whole genome shotgun (WGS) entry which is preliminary data.</text>
</comment>
<feature type="transmembrane region" description="Helical" evidence="5">
    <location>
        <begin position="30"/>
        <end position="51"/>
    </location>
</feature>
<dbReference type="NCBIfam" id="NF033740">
    <property type="entry name" value="MarP_fam_protase"/>
    <property type="match status" value="1"/>
</dbReference>
<accession>A0ABU2A413</accession>
<keyword evidence="3 5" id="KW-1133">Transmembrane helix</keyword>
<evidence type="ECO:0000256" key="2">
    <source>
        <dbReference type="ARBA" id="ARBA00022692"/>
    </source>
</evidence>
<dbReference type="GO" id="GO:0008233">
    <property type="term" value="F:peptidase activity"/>
    <property type="evidence" value="ECO:0007669"/>
    <property type="project" value="UniProtKB-KW"/>
</dbReference>
<keyword evidence="6" id="KW-0645">Protease</keyword>
<reference evidence="6" key="1">
    <citation type="submission" date="2023-07" db="EMBL/GenBank/DDBJ databases">
        <title>Sequencing the genomes of 1000 actinobacteria strains.</title>
        <authorList>
            <person name="Klenk H.-P."/>
        </authorList>
    </citation>
    <scope>NUCLEOTIDE SEQUENCE</scope>
    <source>
        <strain evidence="6">DSM 107476</strain>
    </source>
</reference>
<dbReference type="InterPro" id="IPR043504">
    <property type="entry name" value="Peptidase_S1_PA_chymotrypsin"/>
</dbReference>
<feature type="transmembrane region" description="Helical" evidence="5">
    <location>
        <begin position="63"/>
        <end position="87"/>
    </location>
</feature>
<comment type="subcellular location">
    <subcellularLocation>
        <location evidence="1">Membrane</location>
        <topology evidence="1">Multi-pass membrane protein</topology>
    </subcellularLocation>
</comment>
<dbReference type="SUPFAM" id="SSF50494">
    <property type="entry name" value="Trypsin-like serine proteases"/>
    <property type="match status" value="1"/>
</dbReference>
<feature type="transmembrane region" description="Helical" evidence="5">
    <location>
        <begin position="99"/>
        <end position="120"/>
    </location>
</feature>
<dbReference type="GO" id="GO:0006508">
    <property type="term" value="P:proteolysis"/>
    <property type="evidence" value="ECO:0007669"/>
    <property type="project" value="UniProtKB-KW"/>
</dbReference>
<dbReference type="PRINTS" id="PR00834">
    <property type="entry name" value="PROTEASES2C"/>
</dbReference>
<keyword evidence="6" id="KW-0378">Hydrolase</keyword>